<keyword evidence="7" id="KW-0560">Oxidoreductase</keyword>
<dbReference type="Pfam" id="PF08139">
    <property type="entry name" value="LPAM_1"/>
    <property type="match status" value="1"/>
</dbReference>
<evidence type="ECO:0000259" key="8">
    <source>
        <dbReference type="Pfam" id="PF00881"/>
    </source>
</evidence>
<dbReference type="InterPro" id="IPR012640">
    <property type="entry name" value="Membr_lipoprot_lipid_attach_CS"/>
</dbReference>
<dbReference type="RefSeq" id="WP_153138823.1">
    <property type="nucleotide sequence ID" value="NZ_JAHOFA010000004.1"/>
</dbReference>
<dbReference type="AlphaFoldDB" id="A0AA90VLE5"/>
<evidence type="ECO:0000313" key="10">
    <source>
        <dbReference type="Proteomes" id="UP000421283"/>
    </source>
</evidence>
<dbReference type="InterPro" id="IPR029479">
    <property type="entry name" value="Nitroreductase"/>
</dbReference>
<gene>
    <name evidence="9" type="ORF">F7D31_09650</name>
</gene>
<evidence type="ECO:0000256" key="3">
    <source>
        <dbReference type="ARBA" id="ARBA00017922"/>
    </source>
</evidence>
<sequence>MKKFFLGLAAALMLTACNENRQPESTTSVVDSASVVTDLMMSRRSIRAYKDSVISRDTLNEILKCGIHAPNGQNLQSYEIRVIDSPALIDSITQAVVKDNPKIAERKGFKNIFVNAPCVVCIAYDTTYDMAQIDCGLLGENIILAAWSRGIGSCCLGSSARWILDSPSAKPYLDRMAFSKNYKLLYCIALGYPDESPEAKPRRQDMIKFMD</sequence>
<dbReference type="EMBL" id="VZAP01000119">
    <property type="protein sequence ID" value="MQO92918.1"/>
    <property type="molecule type" value="Genomic_DNA"/>
</dbReference>
<organism evidence="9 10">
    <name type="scientific">Segatella copri</name>
    <dbReference type="NCBI Taxonomy" id="165179"/>
    <lineage>
        <taxon>Bacteria</taxon>
        <taxon>Pseudomonadati</taxon>
        <taxon>Bacteroidota</taxon>
        <taxon>Bacteroidia</taxon>
        <taxon>Bacteroidales</taxon>
        <taxon>Prevotellaceae</taxon>
        <taxon>Segatella</taxon>
    </lineage>
</organism>
<dbReference type="Pfam" id="PF00881">
    <property type="entry name" value="Nitroreductase"/>
    <property type="match status" value="1"/>
</dbReference>
<dbReference type="SUPFAM" id="SSF55469">
    <property type="entry name" value="FMN-dependent nitroreductase-like"/>
    <property type="match status" value="1"/>
</dbReference>
<evidence type="ECO:0000256" key="4">
    <source>
        <dbReference type="ARBA" id="ARBA00022630"/>
    </source>
</evidence>
<evidence type="ECO:0000256" key="1">
    <source>
        <dbReference type="ARBA" id="ARBA00001917"/>
    </source>
</evidence>
<evidence type="ECO:0000256" key="7">
    <source>
        <dbReference type="ARBA" id="ARBA00023002"/>
    </source>
</evidence>
<comment type="caution">
    <text evidence="9">The sequence shown here is derived from an EMBL/GenBank/DDBJ whole genome shotgun (WGS) entry which is preliminary data.</text>
</comment>
<keyword evidence="5" id="KW-0288">FMN</keyword>
<comment type="similarity">
    <text evidence="2">Belongs to the nitroreductase family.</text>
</comment>
<proteinExistence type="inferred from homology"/>
<dbReference type="Gene3D" id="3.40.109.10">
    <property type="entry name" value="NADH Oxidase"/>
    <property type="match status" value="1"/>
</dbReference>
<reference evidence="10" key="1">
    <citation type="submission" date="2019-09" db="EMBL/GenBank/DDBJ databases">
        <title>Distinct polysaccharide growth profiles of human intestinal Prevotella copri isolates.</title>
        <authorList>
            <person name="Fehlner-Peach H."/>
            <person name="Magnabosco C."/>
            <person name="Raghavan V."/>
            <person name="Scher J.U."/>
            <person name="Tett A."/>
            <person name="Cox L.M."/>
            <person name="Gottsegen C."/>
            <person name="Watters A."/>
            <person name="Wiltshire- Gordon J.D."/>
            <person name="Segata N."/>
            <person name="Bonneau R."/>
            <person name="Littman D.R."/>
        </authorList>
    </citation>
    <scope>NUCLEOTIDE SEQUENCE [LARGE SCALE GENOMIC DNA]</scope>
    <source>
        <strain evidence="10">iAU3127</strain>
    </source>
</reference>
<protein>
    <recommendedName>
        <fullName evidence="3">Type IV secretion system putative lipoprotein virB7</fullName>
    </recommendedName>
</protein>
<dbReference type="PROSITE" id="PS51257">
    <property type="entry name" value="PROKAR_LIPOPROTEIN"/>
    <property type="match status" value="1"/>
</dbReference>
<dbReference type="Proteomes" id="UP000421283">
    <property type="component" value="Unassembled WGS sequence"/>
</dbReference>
<keyword evidence="4" id="KW-0285">Flavoprotein</keyword>
<evidence type="ECO:0000256" key="5">
    <source>
        <dbReference type="ARBA" id="ARBA00022643"/>
    </source>
</evidence>
<accession>A0AA90VLE5</accession>
<keyword evidence="6" id="KW-0732">Signal</keyword>
<dbReference type="PANTHER" id="PTHR43673:SF2">
    <property type="entry name" value="NITROREDUCTASE"/>
    <property type="match status" value="1"/>
</dbReference>
<evidence type="ECO:0000313" key="9">
    <source>
        <dbReference type="EMBL" id="MQO92918.1"/>
    </source>
</evidence>
<comment type="cofactor">
    <cofactor evidence="1">
        <name>FMN</name>
        <dbReference type="ChEBI" id="CHEBI:58210"/>
    </cofactor>
</comment>
<dbReference type="InterPro" id="IPR000415">
    <property type="entry name" value="Nitroreductase-like"/>
</dbReference>
<dbReference type="PANTHER" id="PTHR43673">
    <property type="entry name" value="NAD(P)H NITROREDUCTASE YDGI-RELATED"/>
    <property type="match status" value="1"/>
</dbReference>
<dbReference type="GO" id="GO:0016491">
    <property type="term" value="F:oxidoreductase activity"/>
    <property type="evidence" value="ECO:0007669"/>
    <property type="project" value="UniProtKB-KW"/>
</dbReference>
<evidence type="ECO:0000256" key="2">
    <source>
        <dbReference type="ARBA" id="ARBA00007118"/>
    </source>
</evidence>
<evidence type="ECO:0000256" key="6">
    <source>
        <dbReference type="ARBA" id="ARBA00022729"/>
    </source>
</evidence>
<feature type="domain" description="Nitroreductase" evidence="8">
    <location>
        <begin position="41"/>
        <end position="192"/>
    </location>
</feature>
<name>A0AA90VLE5_9BACT</name>